<feature type="compositionally biased region" description="Basic and acidic residues" evidence="6">
    <location>
        <begin position="963"/>
        <end position="986"/>
    </location>
</feature>
<keyword evidence="4 7" id="KW-1133">Transmembrane helix</keyword>
<organism evidence="10 11">
    <name type="scientific">Brevibacterium sediminis</name>
    <dbReference type="NCBI Taxonomy" id="1857024"/>
    <lineage>
        <taxon>Bacteria</taxon>
        <taxon>Bacillati</taxon>
        <taxon>Actinomycetota</taxon>
        <taxon>Actinomycetes</taxon>
        <taxon>Micrococcales</taxon>
        <taxon>Brevibacteriaceae</taxon>
        <taxon>Brevibacterium</taxon>
    </lineage>
</organism>
<evidence type="ECO:0000256" key="5">
    <source>
        <dbReference type="ARBA" id="ARBA00023136"/>
    </source>
</evidence>
<evidence type="ECO:0000256" key="7">
    <source>
        <dbReference type="SAM" id="Phobius"/>
    </source>
</evidence>
<name>A0A5C4X2Z8_9MICO</name>
<comment type="subcellular location">
    <subcellularLocation>
        <location evidence="1">Cell membrane</location>
        <topology evidence="1">Multi-pass membrane protein</topology>
    </subcellularLocation>
</comment>
<feature type="transmembrane region" description="Helical" evidence="7">
    <location>
        <begin position="624"/>
        <end position="645"/>
    </location>
</feature>
<feature type="compositionally biased region" description="Polar residues" evidence="6">
    <location>
        <begin position="987"/>
        <end position="997"/>
    </location>
</feature>
<feature type="transmembrane region" description="Helical" evidence="7">
    <location>
        <begin position="275"/>
        <end position="300"/>
    </location>
</feature>
<keyword evidence="12" id="KW-1185">Reference proteome</keyword>
<dbReference type="Proteomes" id="UP000314223">
    <property type="component" value="Unassembled WGS sequence"/>
</dbReference>
<evidence type="ECO:0000256" key="2">
    <source>
        <dbReference type="ARBA" id="ARBA00022475"/>
    </source>
</evidence>
<evidence type="ECO:0000256" key="3">
    <source>
        <dbReference type="ARBA" id="ARBA00022692"/>
    </source>
</evidence>
<evidence type="ECO:0000313" key="12">
    <source>
        <dbReference type="Proteomes" id="UP000632322"/>
    </source>
</evidence>
<comment type="caution">
    <text evidence="10">The sequence shown here is derived from an EMBL/GenBank/DDBJ whole genome shotgun (WGS) entry which is preliminary data.</text>
</comment>
<dbReference type="RefSeq" id="WP_139467953.1">
    <property type="nucleotide sequence ID" value="NZ_BMJG01000002.1"/>
</dbReference>
<dbReference type="EMBL" id="VDMQ01000003">
    <property type="protein sequence ID" value="TNM55814.1"/>
    <property type="molecule type" value="Genomic_DNA"/>
</dbReference>
<proteinExistence type="predicted"/>
<gene>
    <name evidence="10" type="ORF">FHQ09_06075</name>
    <name evidence="9" type="ORF">GCM10010974_08880</name>
</gene>
<feature type="compositionally biased region" description="Low complexity" evidence="6">
    <location>
        <begin position="360"/>
        <end position="371"/>
    </location>
</feature>
<dbReference type="InterPro" id="IPR000731">
    <property type="entry name" value="SSD"/>
</dbReference>
<reference evidence="9" key="4">
    <citation type="submission" date="2024-05" db="EMBL/GenBank/DDBJ databases">
        <authorList>
            <person name="Sun Q."/>
            <person name="Zhou Y."/>
        </authorList>
    </citation>
    <scope>NUCLEOTIDE SEQUENCE</scope>
    <source>
        <strain evidence="9">CGMCC 1.15472</strain>
    </source>
</reference>
<evidence type="ECO:0000313" key="9">
    <source>
        <dbReference type="EMBL" id="GGC28628.1"/>
    </source>
</evidence>
<keyword evidence="2" id="KW-1003">Cell membrane</keyword>
<feature type="region of interest" description="Disordered" evidence="6">
    <location>
        <begin position="360"/>
        <end position="398"/>
    </location>
</feature>
<feature type="region of interest" description="Disordered" evidence="6">
    <location>
        <begin position="963"/>
        <end position="997"/>
    </location>
</feature>
<reference evidence="9" key="1">
    <citation type="journal article" date="2014" name="Int. J. Syst. Evol. Microbiol.">
        <title>Complete genome of a new Firmicutes species belonging to the dominant human colonic microbiota ('Ruminococcus bicirculans') reveals two chromosomes and a selective capacity to utilize plant glucans.</title>
        <authorList>
            <consortium name="NISC Comparative Sequencing Program"/>
            <person name="Wegmann U."/>
            <person name="Louis P."/>
            <person name="Goesmann A."/>
            <person name="Henrissat B."/>
            <person name="Duncan S.H."/>
            <person name="Flint H.J."/>
        </authorList>
    </citation>
    <scope>NUCLEOTIDE SEQUENCE</scope>
    <source>
        <strain evidence="9">CGMCC 1.15472</strain>
    </source>
</reference>
<dbReference type="Proteomes" id="UP000632322">
    <property type="component" value="Unassembled WGS sequence"/>
</dbReference>
<feature type="transmembrane region" description="Helical" evidence="7">
    <location>
        <begin position="657"/>
        <end position="679"/>
    </location>
</feature>
<feature type="transmembrane region" description="Helical" evidence="7">
    <location>
        <begin position="207"/>
        <end position="228"/>
    </location>
</feature>
<reference evidence="10 11" key="3">
    <citation type="submission" date="2019-06" db="EMBL/GenBank/DDBJ databases">
        <authorList>
            <person name="Mardanova A.M."/>
            <person name="Pudova D.S."/>
            <person name="Shagimardanova E.I."/>
            <person name="Gogoleva N.E."/>
            <person name="Lutfullin M.T."/>
            <person name="Hadieva G.F."/>
            <person name="Sharipova M.R."/>
        </authorList>
    </citation>
    <scope>NUCLEOTIDE SEQUENCE [LARGE SCALE GENOMIC DNA]</scope>
    <source>
        <strain evidence="10 11">MG-1</strain>
    </source>
</reference>
<keyword evidence="5 7" id="KW-0472">Membrane</keyword>
<feature type="transmembrane region" description="Helical" evidence="7">
    <location>
        <begin position="306"/>
        <end position="333"/>
    </location>
</feature>
<dbReference type="Gene3D" id="1.20.1640.10">
    <property type="entry name" value="Multidrug efflux transporter AcrB transmembrane domain"/>
    <property type="match status" value="2"/>
</dbReference>
<dbReference type="PROSITE" id="PS50156">
    <property type="entry name" value="SSD"/>
    <property type="match status" value="1"/>
</dbReference>
<feature type="transmembrane region" description="Helical" evidence="7">
    <location>
        <begin position="431"/>
        <end position="452"/>
    </location>
</feature>
<feature type="transmembrane region" description="Helical" evidence="7">
    <location>
        <begin position="592"/>
        <end position="612"/>
    </location>
</feature>
<feature type="transmembrane region" description="Helical" evidence="7">
    <location>
        <begin position="234"/>
        <end position="254"/>
    </location>
</feature>
<feature type="transmembrane region" description="Helical" evidence="7">
    <location>
        <begin position="700"/>
        <end position="724"/>
    </location>
</feature>
<dbReference type="PANTHER" id="PTHR33406">
    <property type="entry name" value="MEMBRANE PROTEIN MJ1562-RELATED"/>
    <property type="match status" value="1"/>
</dbReference>
<reference evidence="12" key="2">
    <citation type="journal article" date="2019" name="Int. J. Syst. Evol. Microbiol.">
        <title>The Global Catalogue of Microorganisms (GCM) 10K type strain sequencing project: providing services to taxonomists for standard genome sequencing and annotation.</title>
        <authorList>
            <consortium name="The Broad Institute Genomics Platform"/>
            <consortium name="The Broad Institute Genome Sequencing Center for Infectious Disease"/>
            <person name="Wu L."/>
            <person name="Ma J."/>
        </authorList>
    </citation>
    <scope>NUCLEOTIDE SEQUENCE [LARGE SCALE GENOMIC DNA]</scope>
    <source>
        <strain evidence="12">CGMCC 1.15472</strain>
    </source>
</reference>
<evidence type="ECO:0000256" key="6">
    <source>
        <dbReference type="SAM" id="MobiDB-lite"/>
    </source>
</evidence>
<feature type="transmembrane region" description="Helical" evidence="7">
    <location>
        <begin position="730"/>
        <end position="749"/>
    </location>
</feature>
<feature type="compositionally biased region" description="Polar residues" evidence="6">
    <location>
        <begin position="378"/>
        <end position="391"/>
    </location>
</feature>
<dbReference type="InterPro" id="IPR050545">
    <property type="entry name" value="Mycobact_MmpL"/>
</dbReference>
<evidence type="ECO:0000256" key="1">
    <source>
        <dbReference type="ARBA" id="ARBA00004651"/>
    </source>
</evidence>
<accession>A0A5C4X2Z8</accession>
<dbReference type="InterPro" id="IPR004869">
    <property type="entry name" value="MMPL_dom"/>
</dbReference>
<keyword evidence="3 7" id="KW-0812">Transmembrane</keyword>
<dbReference type="SUPFAM" id="SSF82866">
    <property type="entry name" value="Multidrug efflux transporter AcrB transmembrane domain"/>
    <property type="match status" value="2"/>
</dbReference>
<evidence type="ECO:0000313" key="10">
    <source>
        <dbReference type="EMBL" id="TNM55814.1"/>
    </source>
</evidence>
<dbReference type="CDD" id="cd00267">
    <property type="entry name" value="ABC_ATPase"/>
    <property type="match status" value="1"/>
</dbReference>
<evidence type="ECO:0000259" key="8">
    <source>
        <dbReference type="PROSITE" id="PS50156"/>
    </source>
</evidence>
<evidence type="ECO:0000313" key="11">
    <source>
        <dbReference type="Proteomes" id="UP000314223"/>
    </source>
</evidence>
<dbReference type="PANTHER" id="PTHR33406:SF13">
    <property type="entry name" value="MEMBRANE PROTEIN YDFJ"/>
    <property type="match status" value="1"/>
</dbReference>
<sequence>MSTFLYALGRRAYRTPWRFIAAWLLIFVLVGAGVAAFSKDFDNDFTLPGSEAQTALDSMKSTFPEAAGVSASVIVVADDGDSVEDAKYKDAIEDEIDRIEDLPHVDTVTSPYSDLVEGAISKDETAAMISVQYDGTQQDVGEDAGDNLIEALDPLRDALPGAQVEGGGELFQITGVEISWVEGIGVVIAFIVLLLTLGSFRAAGMPLITALIGVGISVLLIVGGTAFATINSSSIMLALMLGLAVGIDYALFIVSRARDLLAEGHDPVEAAGRAVATAGSAVVFAGMTVMIALLGLSLAGIPFLTIMGIGASGSVAVAVMISLTMVPALLGLVKSKITPKPTKRYRKAYAAAAQRATTGTTASAKGSSTGTEAGDGSTGTPTVATDASTGTPAEATDPALRERIADEARAEGGDPYPPTIMNKFFAGWLKVVTKIPLLTIVVIVGGLALFAIPATQLQLSLPTAGDQEQGTPARATYDLIDEHFGPGYNGPLVMTSQIVTSDDPLGDVEEIEKRIEKVDGVEQVIMATPNRDATVGLFQIIPTTASDDPATLDTVDRLRDLSTEIEDDFDFDTAVTGATAIQIDVSDQLGKALVPFGIFVVGLSIILLMMVFRSVAVPIKATGGFLLSVFASFGTVVLVFHDGLFAGPLGIDGTGPVISFLPIIVMGILFGLAMDYEVFLVSGMREAYVHGSSAKDAIRAGFASSARVVSAAAIIMFSVFAAFVPAGEPIIKSIALALAAGIFVDAFLVRMSLVPAIMQLLGDKAWWLPKWLDRILPRLDVEGEGLAHEVALRDWPEPNSDYRVYGRGIGVYSGDRGFARVDISLLPGQILVASGDSRRALLLAVSGRVGLTAGEMKIGQNVLPEHAGRVRRQVPYLDLNRGEADRMISPRDISRMAASAPDLLVIDGAEKLAAGARESAGPARDLRDLLPQLVAEGTTVILGLPDGDVTGIFDPETNYFHLDLDEARPDERGGTDSESDGEHTHAVDSTNMEGVQS</sequence>
<dbReference type="AlphaFoldDB" id="A0A5C4X2Z8"/>
<dbReference type="GO" id="GO:0005886">
    <property type="term" value="C:plasma membrane"/>
    <property type="evidence" value="ECO:0007669"/>
    <property type="project" value="UniProtKB-SubCell"/>
</dbReference>
<feature type="transmembrane region" description="Helical" evidence="7">
    <location>
        <begin position="180"/>
        <end position="200"/>
    </location>
</feature>
<dbReference type="Pfam" id="PF03176">
    <property type="entry name" value="MMPL"/>
    <property type="match status" value="2"/>
</dbReference>
<evidence type="ECO:0000256" key="4">
    <source>
        <dbReference type="ARBA" id="ARBA00022989"/>
    </source>
</evidence>
<dbReference type="EMBL" id="BMJG01000002">
    <property type="protein sequence ID" value="GGC28628.1"/>
    <property type="molecule type" value="Genomic_DNA"/>
</dbReference>
<feature type="domain" description="SSD" evidence="8">
    <location>
        <begin position="203"/>
        <end position="332"/>
    </location>
</feature>
<protein>
    <submittedName>
        <fullName evidence="10">MMPL family transporter</fullName>
    </submittedName>
    <submittedName>
        <fullName evidence="9">RND transporter</fullName>
    </submittedName>
</protein>